<dbReference type="SUPFAM" id="SSF51735">
    <property type="entry name" value="NAD(P)-binding Rossmann-fold domains"/>
    <property type="match status" value="1"/>
</dbReference>
<dbReference type="InterPro" id="IPR050223">
    <property type="entry name" value="D-isomer_2-hydroxyacid_DH"/>
</dbReference>
<name>A0ABW6A053_9BACT</name>
<keyword evidence="6" id="KW-1185">Reference proteome</keyword>
<protein>
    <submittedName>
        <fullName evidence="5">NAD(P)-dependent oxidoreductase</fullName>
    </submittedName>
</protein>
<evidence type="ECO:0000259" key="3">
    <source>
        <dbReference type="Pfam" id="PF00389"/>
    </source>
</evidence>
<keyword evidence="1 2" id="KW-0560">Oxidoreductase</keyword>
<evidence type="ECO:0000256" key="1">
    <source>
        <dbReference type="ARBA" id="ARBA00023002"/>
    </source>
</evidence>
<dbReference type="InterPro" id="IPR036291">
    <property type="entry name" value="NAD(P)-bd_dom_sf"/>
</dbReference>
<dbReference type="Gene3D" id="3.40.50.720">
    <property type="entry name" value="NAD(P)-binding Rossmann-like Domain"/>
    <property type="match status" value="2"/>
</dbReference>
<proteinExistence type="inferred from homology"/>
<dbReference type="Pfam" id="PF00389">
    <property type="entry name" value="2-Hacid_dh"/>
    <property type="match status" value="1"/>
</dbReference>
<comment type="similarity">
    <text evidence="2">Belongs to the D-isomer specific 2-hydroxyacid dehydrogenase family.</text>
</comment>
<reference evidence="6" key="1">
    <citation type="journal article" date="2019" name="Int. J. Syst. Evol. Microbiol.">
        <title>The Global Catalogue of Microorganisms (GCM) 10K type strain sequencing project: providing services to taxonomists for standard genome sequencing and annotation.</title>
        <authorList>
            <consortium name="The Broad Institute Genomics Platform"/>
            <consortium name="The Broad Institute Genome Sequencing Center for Infectious Disease"/>
            <person name="Wu L."/>
            <person name="Ma J."/>
        </authorList>
    </citation>
    <scope>NUCLEOTIDE SEQUENCE [LARGE SCALE GENOMIC DNA]</scope>
    <source>
        <strain evidence="6">KCTC 23299</strain>
    </source>
</reference>
<dbReference type="EMBL" id="JBHUOZ010000001">
    <property type="protein sequence ID" value="MFD2918147.1"/>
    <property type="molecule type" value="Genomic_DNA"/>
</dbReference>
<dbReference type="PANTHER" id="PTHR10996">
    <property type="entry name" value="2-HYDROXYACID DEHYDROGENASE-RELATED"/>
    <property type="match status" value="1"/>
</dbReference>
<accession>A0ABW6A053</accession>
<feature type="domain" description="D-isomer specific 2-hydroxyacid dehydrogenase NAD-binding" evidence="4">
    <location>
        <begin position="107"/>
        <end position="288"/>
    </location>
</feature>
<gene>
    <name evidence="5" type="ORF">ACFS6H_00420</name>
</gene>
<organism evidence="5 6">
    <name type="scientific">Terrimonas rubra</name>
    <dbReference type="NCBI Taxonomy" id="1035890"/>
    <lineage>
        <taxon>Bacteria</taxon>
        <taxon>Pseudomonadati</taxon>
        <taxon>Bacteroidota</taxon>
        <taxon>Chitinophagia</taxon>
        <taxon>Chitinophagales</taxon>
        <taxon>Chitinophagaceae</taxon>
        <taxon>Terrimonas</taxon>
    </lineage>
</organism>
<evidence type="ECO:0000313" key="5">
    <source>
        <dbReference type="EMBL" id="MFD2918147.1"/>
    </source>
</evidence>
<dbReference type="SUPFAM" id="SSF52283">
    <property type="entry name" value="Formate/glycerate dehydrogenase catalytic domain-like"/>
    <property type="match status" value="1"/>
</dbReference>
<dbReference type="InterPro" id="IPR006139">
    <property type="entry name" value="D-isomer_2_OHA_DH_cat_dom"/>
</dbReference>
<evidence type="ECO:0000259" key="4">
    <source>
        <dbReference type="Pfam" id="PF02826"/>
    </source>
</evidence>
<dbReference type="RefSeq" id="WP_386093746.1">
    <property type="nucleotide sequence ID" value="NZ_JBHUOZ010000001.1"/>
</dbReference>
<dbReference type="Pfam" id="PF02826">
    <property type="entry name" value="2-Hacid_dh_C"/>
    <property type="match status" value="1"/>
</dbReference>
<dbReference type="Proteomes" id="UP001597511">
    <property type="component" value="Unassembled WGS sequence"/>
</dbReference>
<sequence length="310" mass="34359">MKQKVIITGNAHEYLSTALTNEGYDVAYLPQITYDELYAQIVTLTGLVLTTRILVDKHLLDAATNLKWIGRLGSGMENIDVAYAATKNIVCVNSPEGNRTAVAEQALGMLLQLINNLARATAEVKQGIWLRDENRGIELTGKTVGIIGYGNTGEALAKLLQPFDVTILAYDKYRAGFGGGYIKEANLEQIARYAQVISFHLPLTAETNHMANAKFFNALEQKPYIINTSRGKVIDTAALLQALEYEQIAGAALDVLENENLKTYTPAENKQLQQLLSYQHVMVTPHIAGYTHEAHYKMSEILYKKIRAIQ</sequence>
<evidence type="ECO:0000256" key="2">
    <source>
        <dbReference type="RuleBase" id="RU003719"/>
    </source>
</evidence>
<comment type="caution">
    <text evidence="5">The sequence shown here is derived from an EMBL/GenBank/DDBJ whole genome shotgun (WGS) entry which is preliminary data.</text>
</comment>
<dbReference type="InterPro" id="IPR006140">
    <property type="entry name" value="D-isomer_DH_NAD-bd"/>
</dbReference>
<evidence type="ECO:0000313" key="6">
    <source>
        <dbReference type="Proteomes" id="UP001597511"/>
    </source>
</evidence>
<feature type="domain" description="D-isomer specific 2-hydroxyacid dehydrogenase catalytic" evidence="3">
    <location>
        <begin position="5"/>
        <end position="308"/>
    </location>
</feature>